<name>A0ABP8J7A0_9MICO</name>
<protein>
    <submittedName>
        <fullName evidence="2">NAD(P)/FAD-dependent oxidoreductase</fullName>
    </submittedName>
</protein>
<organism evidence="2 3">
    <name type="scientific">Brevibacterium pityocampae</name>
    <dbReference type="NCBI Taxonomy" id="506594"/>
    <lineage>
        <taxon>Bacteria</taxon>
        <taxon>Bacillati</taxon>
        <taxon>Actinomycetota</taxon>
        <taxon>Actinomycetes</taxon>
        <taxon>Micrococcales</taxon>
        <taxon>Brevibacteriaceae</taxon>
        <taxon>Brevibacterium</taxon>
    </lineage>
</organism>
<comment type="caution">
    <text evidence="2">The sequence shown here is derived from an EMBL/GenBank/DDBJ whole genome shotgun (WGS) entry which is preliminary data.</text>
</comment>
<sequence length="414" mass="42989">MSEVIVIGAGAAGLRAAALLAGAGHSVSVLEAADRVGGRIGGRTVGPFRPDHGFQLVNPAYPALREAIDVDALDLTAFPAGVSVRTAKSRVVVADPSREPQLAFRTLRSGLLSPREIPRLTALLGRAPTIDIPLADWLDEHRITGPLRNAVIEPFTSGLVAQDARTASAQYLLWQLRLLASTTPVLPAGGMQALAQVLAAAALRAGAQVETGVRTTGVRTTGTGVRIETESEVREAAAVVVAAGLTTDLGLALPPVRTRGMTTWWFAADEPPQKQRLLGIDGRHPRGPVTTLAEVTAPVPEAAPPGRHLLAANVPLGETGPGGEAEYREPTEGEVRAAAADLSGVDTARWEVVAIDRIAHALPASGVGVLDRREPTLDGPIVVAGDRYRTSSHNGALESGAAAAQSVSYLLGSR</sequence>
<dbReference type="SUPFAM" id="SSF51905">
    <property type="entry name" value="FAD/NAD(P)-binding domain"/>
    <property type="match status" value="1"/>
</dbReference>
<keyword evidence="3" id="KW-1185">Reference proteome</keyword>
<feature type="domain" description="Amine oxidase" evidence="1">
    <location>
        <begin position="12"/>
        <end position="407"/>
    </location>
</feature>
<gene>
    <name evidence="2" type="ORF">GCM10023167_09100</name>
</gene>
<dbReference type="RefSeq" id="WP_345030241.1">
    <property type="nucleotide sequence ID" value="NZ_BAABGL010000004.1"/>
</dbReference>
<accession>A0ABP8J7A0</accession>
<dbReference type="Gene3D" id="3.50.50.60">
    <property type="entry name" value="FAD/NAD(P)-binding domain"/>
    <property type="match status" value="1"/>
</dbReference>
<proteinExistence type="predicted"/>
<dbReference type="InterPro" id="IPR002937">
    <property type="entry name" value="Amino_oxidase"/>
</dbReference>
<dbReference type="InterPro" id="IPR036188">
    <property type="entry name" value="FAD/NAD-bd_sf"/>
</dbReference>
<dbReference type="EMBL" id="BAABGL010000004">
    <property type="protein sequence ID" value="GAA4386314.1"/>
    <property type="molecule type" value="Genomic_DNA"/>
</dbReference>
<dbReference type="PRINTS" id="PR00420">
    <property type="entry name" value="RNGMNOXGNASE"/>
</dbReference>
<evidence type="ECO:0000313" key="3">
    <source>
        <dbReference type="Proteomes" id="UP001500642"/>
    </source>
</evidence>
<evidence type="ECO:0000259" key="1">
    <source>
        <dbReference type="Pfam" id="PF01593"/>
    </source>
</evidence>
<reference evidence="3" key="1">
    <citation type="journal article" date="2019" name="Int. J. Syst. Evol. Microbiol.">
        <title>The Global Catalogue of Microorganisms (GCM) 10K type strain sequencing project: providing services to taxonomists for standard genome sequencing and annotation.</title>
        <authorList>
            <consortium name="The Broad Institute Genomics Platform"/>
            <consortium name="The Broad Institute Genome Sequencing Center for Infectious Disease"/>
            <person name="Wu L."/>
            <person name="Ma J."/>
        </authorList>
    </citation>
    <scope>NUCLEOTIDE SEQUENCE [LARGE SCALE GENOMIC DNA]</scope>
    <source>
        <strain evidence="3">JCM 17808</strain>
    </source>
</reference>
<dbReference type="Pfam" id="PF01593">
    <property type="entry name" value="Amino_oxidase"/>
    <property type="match status" value="1"/>
</dbReference>
<dbReference type="Proteomes" id="UP001500642">
    <property type="component" value="Unassembled WGS sequence"/>
</dbReference>
<evidence type="ECO:0000313" key="2">
    <source>
        <dbReference type="EMBL" id="GAA4386314.1"/>
    </source>
</evidence>
<dbReference type="PANTHER" id="PTHR42841">
    <property type="entry name" value="AMINE OXIDASE"/>
    <property type="match status" value="1"/>
</dbReference>